<keyword evidence="10" id="KW-0406">Ion transport</keyword>
<feature type="transmembrane region" description="Helical" evidence="13">
    <location>
        <begin position="493"/>
        <end position="511"/>
    </location>
</feature>
<proteinExistence type="inferred from homology"/>
<evidence type="ECO:0000256" key="4">
    <source>
        <dbReference type="ARBA" id="ARBA00022449"/>
    </source>
</evidence>
<evidence type="ECO:0000256" key="13">
    <source>
        <dbReference type="SAM" id="Phobius"/>
    </source>
</evidence>
<keyword evidence="4" id="KW-0050">Antiport</keyword>
<evidence type="ECO:0000256" key="6">
    <source>
        <dbReference type="ARBA" id="ARBA00022519"/>
    </source>
</evidence>
<evidence type="ECO:0000256" key="11">
    <source>
        <dbReference type="ARBA" id="ARBA00023136"/>
    </source>
</evidence>
<keyword evidence="12" id="KW-0739">Sodium transport</keyword>
<comment type="similarity">
    <text evidence="2">Belongs to the NhaB Na(+)/H(+) (TC 2.A.34) antiporter family.</text>
</comment>
<evidence type="ECO:0000256" key="2">
    <source>
        <dbReference type="ARBA" id="ARBA00006036"/>
    </source>
</evidence>
<dbReference type="InterPro" id="IPR004671">
    <property type="entry name" value="Na+/H+_antiporter_NhaB"/>
</dbReference>
<keyword evidence="11 13" id="KW-0472">Membrane</keyword>
<feature type="transmembrane region" description="Helical" evidence="13">
    <location>
        <begin position="105"/>
        <end position="121"/>
    </location>
</feature>
<keyword evidence="5" id="KW-1003">Cell membrane</keyword>
<keyword evidence="8 13" id="KW-1133">Transmembrane helix</keyword>
<comment type="caution">
    <text evidence="14">The sequence shown here is derived from an EMBL/GenBank/DDBJ whole genome shotgun (WGS) entry which is preliminary data.</text>
</comment>
<organism evidence="14 15">
    <name type="scientific">Agromyces tardus</name>
    <dbReference type="NCBI Taxonomy" id="2583849"/>
    <lineage>
        <taxon>Bacteria</taxon>
        <taxon>Bacillati</taxon>
        <taxon>Actinomycetota</taxon>
        <taxon>Actinomycetes</taxon>
        <taxon>Micrococcales</taxon>
        <taxon>Microbacteriaceae</taxon>
        <taxon>Agromyces</taxon>
    </lineage>
</organism>
<dbReference type="RefSeq" id="WP_122936957.1">
    <property type="nucleotide sequence ID" value="NZ_JBHSNT010000055.1"/>
</dbReference>
<name>A0A3M8AD50_9MICO</name>
<comment type="subcellular location">
    <subcellularLocation>
        <location evidence="1">Cell membrane</location>
        <topology evidence="1">Multi-pass membrane protein</topology>
    </subcellularLocation>
</comment>
<dbReference type="AlphaFoldDB" id="A0A3M8AD50"/>
<evidence type="ECO:0000313" key="15">
    <source>
        <dbReference type="Proteomes" id="UP000275048"/>
    </source>
</evidence>
<feature type="transmembrane region" description="Helical" evidence="13">
    <location>
        <begin position="254"/>
        <end position="275"/>
    </location>
</feature>
<dbReference type="EMBL" id="RHHB01000017">
    <property type="protein sequence ID" value="RNB49062.1"/>
    <property type="molecule type" value="Genomic_DNA"/>
</dbReference>
<evidence type="ECO:0000256" key="5">
    <source>
        <dbReference type="ARBA" id="ARBA00022475"/>
    </source>
</evidence>
<feature type="transmembrane region" description="Helical" evidence="13">
    <location>
        <begin position="217"/>
        <end position="234"/>
    </location>
</feature>
<dbReference type="GO" id="GO:0005886">
    <property type="term" value="C:plasma membrane"/>
    <property type="evidence" value="ECO:0007669"/>
    <property type="project" value="UniProtKB-SubCell"/>
</dbReference>
<keyword evidence="9" id="KW-0915">Sodium</keyword>
<dbReference type="Pfam" id="PF06450">
    <property type="entry name" value="NhaB"/>
    <property type="match status" value="1"/>
</dbReference>
<dbReference type="OrthoDB" id="5288732at2"/>
<dbReference type="PANTHER" id="PTHR43302">
    <property type="entry name" value="TRANSPORTER ARSB-RELATED"/>
    <property type="match status" value="1"/>
</dbReference>
<reference evidence="14 15" key="1">
    <citation type="submission" date="2018-10" db="EMBL/GenBank/DDBJ databases">
        <title>Isolation, diversity and antibacterial activity of antinobacteria from the wheat rhizosphere soil.</title>
        <authorList>
            <person name="Sun T."/>
        </authorList>
    </citation>
    <scope>NUCLEOTIDE SEQUENCE [LARGE SCALE GENOMIC DNA]</scope>
    <source>
        <strain evidence="14 15">SJ-23</strain>
    </source>
</reference>
<feature type="transmembrane region" description="Helical" evidence="13">
    <location>
        <begin position="336"/>
        <end position="353"/>
    </location>
</feature>
<keyword evidence="7 13" id="KW-0812">Transmembrane</keyword>
<evidence type="ECO:0000256" key="12">
    <source>
        <dbReference type="ARBA" id="ARBA00023201"/>
    </source>
</evidence>
<feature type="transmembrane region" description="Helical" evidence="13">
    <location>
        <begin position="31"/>
        <end position="51"/>
    </location>
</feature>
<keyword evidence="6" id="KW-0997">Cell inner membrane</keyword>
<sequence>MDTTQHGSTGIARLRVYWGATRRNFLGDAPAWYKATIAAFLVVNPLSLLALGPFVTGWLFVAEFIFALAMALKCYPLQPGGLLAIEGVLLGMTSAESVYRQTAENFSVILLLIFMVAGIYFMRDLLLLVFTKLLVAVRSKLLLSLTFVGAAALLSAFLDALTVVAVIIAVATGLYSVYHRFASDRGIDDDHDHADDELVHDPLTGDLDRFRGFLRNMMMHAAVGTAIGGLATLVGEPQNLLIGKLLGWGFGEFFVRMLPVSLPVLLAGVLTTVLLEKTGWFGYGVELPASVREVMERWERRESANRSPRRRARLAVQALTGVALVLALAFQLAEVGLVGLMVIIVVTAFTGVIDEHALGRAFQDALPFTALLVTFFVIVAIIHDQGLFTPVIDFVLAQDGPQQGTLLFVAAGALSAISDNVFVATVYITEIADAFDAGTITREQFDSLAIVVNAGTNIPSIATPNGQAAFLFLLTSALAPLIRLGYVRMLWMALPYTITMTTTGLFAAAFLL</sequence>
<evidence type="ECO:0000256" key="10">
    <source>
        <dbReference type="ARBA" id="ARBA00023065"/>
    </source>
</evidence>
<evidence type="ECO:0000256" key="8">
    <source>
        <dbReference type="ARBA" id="ARBA00022989"/>
    </source>
</evidence>
<dbReference type="Proteomes" id="UP000275048">
    <property type="component" value="Unassembled WGS sequence"/>
</dbReference>
<evidence type="ECO:0000256" key="3">
    <source>
        <dbReference type="ARBA" id="ARBA00022448"/>
    </source>
</evidence>
<evidence type="ECO:0000256" key="1">
    <source>
        <dbReference type="ARBA" id="ARBA00004651"/>
    </source>
</evidence>
<feature type="transmembrane region" description="Helical" evidence="13">
    <location>
        <begin position="312"/>
        <end position="330"/>
    </location>
</feature>
<dbReference type="GO" id="GO:0015385">
    <property type="term" value="F:sodium:proton antiporter activity"/>
    <property type="evidence" value="ECO:0007669"/>
    <property type="project" value="InterPro"/>
</dbReference>
<dbReference type="HAMAP" id="MF_01599">
    <property type="entry name" value="NhaB"/>
    <property type="match status" value="1"/>
</dbReference>
<feature type="transmembrane region" description="Helical" evidence="13">
    <location>
        <begin position="365"/>
        <end position="383"/>
    </location>
</feature>
<dbReference type="NCBIfam" id="NF007093">
    <property type="entry name" value="PRK09547.1"/>
    <property type="match status" value="1"/>
</dbReference>
<gene>
    <name evidence="14" type="primary">nhaB</name>
    <name evidence="14" type="ORF">EDM22_10240</name>
</gene>
<protein>
    <submittedName>
        <fullName evidence="14">Sodium/proton antiporter NhaB</fullName>
    </submittedName>
</protein>
<accession>A0A3M8AD50</accession>
<evidence type="ECO:0000313" key="14">
    <source>
        <dbReference type="EMBL" id="RNB49062.1"/>
    </source>
</evidence>
<keyword evidence="15" id="KW-1185">Reference proteome</keyword>
<keyword evidence="3" id="KW-0813">Transport</keyword>
<evidence type="ECO:0000256" key="9">
    <source>
        <dbReference type="ARBA" id="ARBA00023053"/>
    </source>
</evidence>
<dbReference type="PANTHER" id="PTHR43302:SF1">
    <property type="entry name" value="NA(+)_H(+) ANTIPORTER NHAB"/>
    <property type="match status" value="1"/>
</dbReference>
<feature type="transmembrane region" description="Helical" evidence="13">
    <location>
        <begin position="82"/>
        <end position="99"/>
    </location>
</feature>
<evidence type="ECO:0000256" key="7">
    <source>
        <dbReference type="ARBA" id="ARBA00022692"/>
    </source>
</evidence>